<proteinExistence type="predicted"/>
<dbReference type="STRING" id="1212491.LFA_0604"/>
<name>A0A098G247_9GAMM</name>
<evidence type="ECO:0000313" key="2">
    <source>
        <dbReference type="Proteomes" id="UP000032430"/>
    </source>
</evidence>
<accession>A0A098G247</accession>
<dbReference type="EMBL" id="LN614827">
    <property type="protein sequence ID" value="CEG56056.1"/>
    <property type="molecule type" value="Genomic_DNA"/>
</dbReference>
<dbReference type="SUPFAM" id="SSF159501">
    <property type="entry name" value="EreA/ChaN-like"/>
    <property type="match status" value="1"/>
</dbReference>
<dbReference type="AlphaFoldDB" id="A0A098G247"/>
<evidence type="ECO:0000313" key="1">
    <source>
        <dbReference type="EMBL" id="CEG56056.1"/>
    </source>
</evidence>
<dbReference type="OrthoDB" id="5653126at2"/>
<sequence length="552" mass="61970">MGQQSKANFSQSEPLYVLQRTGTKVGDNFSFDAIKNYIKSCPAAQDPLSRIIIEEDAIYFGHGLMEINAAFPQLPNFILVRPTKSFSEDNIESYGYNTQDARILTRNPIEAQQNHLKEEAGNFFSTLPKKQPLSVTNSIKNLHQPQDILCSLLDSNDTVAIGEIHTYKSSKKILIDNMKKLKEKGVDVVYLEHVFYDSQKDLFDAYFSSDSLELPVMLKDYLQYLDRGFNLSKSNDFSPYSFLGLVVQAKRCGIRIIPIDTIASYSTGSALYLGAPGVKDPADRCLMMNYVAAKNYMEEKRSHQKAIFFVGADHINDVNSGIPGITEITQSPTIVVEDNASDEEELTAGTHPNKPDLLIYMDTTLSEEAKQLKAEYELHVEQGKLRKEEQLRKQKAEELQAEEQERARRQQIIGAANDRLGKILNNLRERIGEIDQHHLAEAYDKSIELLEALEDAKSEYLQSLGDISVSSSVANRAFETRCTTLINRAKTVLERDLGWGDYLTNLLKSIANAIIRVASFGLSNSFFSLVRSESVVAAEETEIKLCSLACEN</sequence>
<dbReference type="CDD" id="cd14729">
    <property type="entry name" value="RtxA-like"/>
    <property type="match status" value="1"/>
</dbReference>
<dbReference type="Gene3D" id="3.40.50.11550">
    <property type="match status" value="1"/>
</dbReference>
<gene>
    <name evidence="1" type="ORF">LFA_0604</name>
</gene>
<dbReference type="RefSeq" id="WP_045094808.1">
    <property type="nucleotide sequence ID" value="NZ_LN614827.1"/>
</dbReference>
<dbReference type="HOGENOM" id="CLU_493310_0_0_6"/>
<protein>
    <submittedName>
        <fullName evidence="1">Uncharacterized protein</fullName>
    </submittedName>
</protein>
<keyword evidence="2" id="KW-1185">Reference proteome</keyword>
<organism evidence="1 2">
    <name type="scientific">Legionella fallonii LLAP-10</name>
    <dbReference type="NCBI Taxonomy" id="1212491"/>
    <lineage>
        <taxon>Bacteria</taxon>
        <taxon>Pseudomonadati</taxon>
        <taxon>Pseudomonadota</taxon>
        <taxon>Gammaproteobacteria</taxon>
        <taxon>Legionellales</taxon>
        <taxon>Legionellaceae</taxon>
        <taxon>Legionella</taxon>
    </lineage>
</organism>
<dbReference type="Proteomes" id="UP000032430">
    <property type="component" value="Chromosome I"/>
</dbReference>
<dbReference type="KEGG" id="lfa:LFA_0604"/>
<reference evidence="2" key="1">
    <citation type="submission" date="2014-09" db="EMBL/GenBank/DDBJ databases">
        <authorList>
            <person name="Gomez-Valero L."/>
        </authorList>
    </citation>
    <scope>NUCLEOTIDE SEQUENCE [LARGE SCALE GENOMIC DNA]</scope>
    <source>
        <strain evidence="2">ATCC700992</strain>
    </source>
</reference>